<sequence length="100" mass="9972">MAPARTASSVTAPPPPPLLSLAARTPPPLLSPARRCPGPFAAPLATAATRPRGVGGMVVYPPRIPARQVAVVSLASRQIARISSHSPPPAPVHGAGAPAA</sequence>
<accession>A0A8T0RCA9</accession>
<keyword evidence="3" id="KW-1185">Reference proteome</keyword>
<proteinExistence type="predicted"/>
<comment type="caution">
    <text evidence="2">The sequence shown here is derived from an EMBL/GenBank/DDBJ whole genome shotgun (WGS) entry which is preliminary data.</text>
</comment>
<name>A0A8T0RCA9_PANVG</name>
<feature type="compositionally biased region" description="Low complexity" evidence="1">
    <location>
        <begin position="1"/>
        <end position="11"/>
    </location>
</feature>
<feature type="region of interest" description="Disordered" evidence="1">
    <location>
        <begin position="1"/>
        <end position="31"/>
    </location>
</feature>
<dbReference type="Proteomes" id="UP000823388">
    <property type="component" value="Chromosome 6K"/>
</dbReference>
<reference evidence="2" key="1">
    <citation type="submission" date="2020-05" db="EMBL/GenBank/DDBJ databases">
        <title>WGS assembly of Panicum virgatum.</title>
        <authorList>
            <person name="Lovell J.T."/>
            <person name="Jenkins J."/>
            <person name="Shu S."/>
            <person name="Juenger T.E."/>
            <person name="Schmutz J."/>
        </authorList>
    </citation>
    <scope>NUCLEOTIDE SEQUENCE</scope>
    <source>
        <strain evidence="2">AP13</strain>
    </source>
</reference>
<feature type="region of interest" description="Disordered" evidence="1">
    <location>
        <begin position="81"/>
        <end position="100"/>
    </location>
</feature>
<evidence type="ECO:0000313" key="2">
    <source>
        <dbReference type="EMBL" id="KAG2583094.1"/>
    </source>
</evidence>
<evidence type="ECO:0000256" key="1">
    <source>
        <dbReference type="SAM" id="MobiDB-lite"/>
    </source>
</evidence>
<evidence type="ECO:0000313" key="3">
    <source>
        <dbReference type="Proteomes" id="UP000823388"/>
    </source>
</evidence>
<dbReference type="AlphaFoldDB" id="A0A8T0RCA9"/>
<gene>
    <name evidence="2" type="ORF">PVAP13_6KG148806</name>
</gene>
<organism evidence="2 3">
    <name type="scientific">Panicum virgatum</name>
    <name type="common">Blackwell switchgrass</name>
    <dbReference type="NCBI Taxonomy" id="38727"/>
    <lineage>
        <taxon>Eukaryota</taxon>
        <taxon>Viridiplantae</taxon>
        <taxon>Streptophyta</taxon>
        <taxon>Embryophyta</taxon>
        <taxon>Tracheophyta</taxon>
        <taxon>Spermatophyta</taxon>
        <taxon>Magnoliopsida</taxon>
        <taxon>Liliopsida</taxon>
        <taxon>Poales</taxon>
        <taxon>Poaceae</taxon>
        <taxon>PACMAD clade</taxon>
        <taxon>Panicoideae</taxon>
        <taxon>Panicodae</taxon>
        <taxon>Paniceae</taxon>
        <taxon>Panicinae</taxon>
        <taxon>Panicum</taxon>
        <taxon>Panicum sect. Hiantes</taxon>
    </lineage>
</organism>
<protein>
    <submittedName>
        <fullName evidence="2">Uncharacterized protein</fullName>
    </submittedName>
</protein>
<dbReference type="EMBL" id="CM029047">
    <property type="protein sequence ID" value="KAG2583094.1"/>
    <property type="molecule type" value="Genomic_DNA"/>
</dbReference>